<dbReference type="SMART" id="SM00105">
    <property type="entry name" value="ArfGap"/>
    <property type="match status" value="1"/>
</dbReference>
<dbReference type="GO" id="GO:0005096">
    <property type="term" value="F:GTPase activator activity"/>
    <property type="evidence" value="ECO:0007669"/>
    <property type="project" value="InterPro"/>
</dbReference>
<dbReference type="PANTHER" id="PTHR45705">
    <property type="entry name" value="FI20236P1"/>
    <property type="match status" value="1"/>
</dbReference>
<dbReference type="InterPro" id="IPR038508">
    <property type="entry name" value="ArfGAP_dom_sf"/>
</dbReference>
<dbReference type="EMBL" id="AZGY01000001">
    <property type="protein sequence ID" value="OAA33386.1"/>
    <property type="molecule type" value="Genomic_DNA"/>
</dbReference>
<dbReference type="Gene3D" id="1.10.220.150">
    <property type="entry name" value="Arf GTPase activating protein"/>
    <property type="match status" value="1"/>
</dbReference>
<feature type="compositionally biased region" description="Polar residues" evidence="2">
    <location>
        <begin position="578"/>
        <end position="593"/>
    </location>
</feature>
<feature type="region of interest" description="Disordered" evidence="2">
    <location>
        <begin position="296"/>
        <end position="331"/>
    </location>
</feature>
<dbReference type="InterPro" id="IPR009060">
    <property type="entry name" value="UBA-like_sf"/>
</dbReference>
<dbReference type="SUPFAM" id="SSF46934">
    <property type="entry name" value="UBA-like"/>
    <property type="match status" value="1"/>
</dbReference>
<dbReference type="PROSITE" id="PS50030">
    <property type="entry name" value="UBA"/>
    <property type="match status" value="1"/>
</dbReference>
<feature type="domain" description="Arf-GAP" evidence="4">
    <location>
        <begin position="14"/>
        <end position="144"/>
    </location>
</feature>
<dbReference type="AlphaFoldDB" id="A0A166V8I8"/>
<dbReference type="GO" id="GO:0005737">
    <property type="term" value="C:cytoplasm"/>
    <property type="evidence" value="ECO:0007669"/>
    <property type="project" value="TreeGrafter"/>
</dbReference>
<dbReference type="Gene3D" id="1.10.8.10">
    <property type="entry name" value="DNA helicase RuvA subunit, C-terminal domain"/>
    <property type="match status" value="1"/>
</dbReference>
<evidence type="ECO:0000259" key="4">
    <source>
        <dbReference type="PROSITE" id="PS50115"/>
    </source>
</evidence>
<dbReference type="Proteomes" id="UP000078544">
    <property type="component" value="Unassembled WGS sequence"/>
</dbReference>
<dbReference type="InterPro" id="IPR001164">
    <property type="entry name" value="ArfGAP_dom"/>
</dbReference>
<dbReference type="FunFam" id="1.10.220.150:FF:000026">
    <property type="entry name" value="GTPase activating protein for Arf, putative"/>
    <property type="match status" value="1"/>
</dbReference>
<feature type="compositionally biased region" description="Polar residues" evidence="2">
    <location>
        <begin position="419"/>
        <end position="437"/>
    </location>
</feature>
<name>A0A166V8I8_9HYPO</name>
<reference evidence="5 6" key="1">
    <citation type="journal article" date="2016" name="Genome Biol. Evol.">
        <title>Divergent and convergent evolution of fungal pathogenicity.</title>
        <authorList>
            <person name="Shang Y."/>
            <person name="Xiao G."/>
            <person name="Zheng P."/>
            <person name="Cen K."/>
            <person name="Zhan S."/>
            <person name="Wang C."/>
        </authorList>
    </citation>
    <scope>NUCLEOTIDE SEQUENCE [LARGE SCALE GENOMIC DNA]</scope>
    <source>
        <strain evidence="5 6">RCEF 2490</strain>
    </source>
</reference>
<dbReference type="OrthoDB" id="10266696at2759"/>
<feature type="domain" description="UBA" evidence="3">
    <location>
        <begin position="228"/>
        <end position="270"/>
    </location>
</feature>
<dbReference type="PROSITE" id="PS50115">
    <property type="entry name" value="ARFGAP"/>
    <property type="match status" value="1"/>
</dbReference>
<keyword evidence="1" id="KW-0862">Zinc</keyword>
<sequence length="677" mass="73214">MSGALTKRQQARNEKALQDLVSNVPGNNQCADCHARSPGLPQLNHGKATLILTDKFLHTAWASWSLGVFLCMRCAAIHRKLGTHVSKVKSLSMDSWSNEQVDNMRKVGNIASNQIYNAEGRKPPVPIDVDEADSAMERFIRQKYIHNVANESHGVRSPASDEGTPPPLPPKNSSKFGFRSASSIFPISSRAKKEQRAASDSRDSVSSSPALTNKPSRLFGSSVDYDSPDDLEKKLQRLREMGFQDSQRNAIVLKGVNGSLDRAIEALVRLGEGRSRSPAPAQPVREPVLRVTRSMTPLNSSSGSGGFGLSLNVSKKTGPDRPTTSSTESTNPFDVVTAAQPQTAQSTGTLHHKNPFNMSTNNPFVQASQQAEVFGQATGSPDTATPQPAFLHQAHGQAFIQSSPSPPPAHQQHAFQPSSPASSQHYQSLNFQGNATYPQPAAPAQQPMQTGYNSHLPQGPSPLHNQNGLGMPQVGPTTNPFLRGPTRIASPSLVQIPEQAHPNLVQPDFSSASPQSLSASGNPFLVNMQLQNQQQLSQSHMPYFSQQPFAAQPTFHQQPRHDKASILALYNQPAPSLYKNNSADSSLGRNTPSIPEDQPLYVQSAQPAVGFGQQPRSLTQPAIGGNNPFVNQTVGQSDLFNSKRHVSRESMNLGKDMAWTNGRHSPDAFASLSARHV</sequence>
<feature type="region of interest" description="Disordered" evidence="2">
    <location>
        <begin position="189"/>
        <end position="226"/>
    </location>
</feature>
<dbReference type="PANTHER" id="PTHR45705:SF7">
    <property type="entry name" value="ACTIVATING PROTEIN FOR ARF, PUTATIVE (AFU_ORTHOLOGUE AFUA_4G09120)-RELATED"/>
    <property type="match status" value="1"/>
</dbReference>
<feature type="compositionally biased region" description="Low complexity" evidence="2">
    <location>
        <begin position="438"/>
        <end position="447"/>
    </location>
</feature>
<dbReference type="Pfam" id="PF01412">
    <property type="entry name" value="ArfGap"/>
    <property type="match status" value="1"/>
</dbReference>
<feature type="compositionally biased region" description="Basic and acidic residues" evidence="2">
    <location>
        <begin position="191"/>
        <end position="203"/>
    </location>
</feature>
<protein>
    <submittedName>
        <fullName evidence="5">Arf GTPase activating protein</fullName>
    </submittedName>
</protein>
<accession>A0A166V8I8</accession>
<proteinExistence type="predicted"/>
<dbReference type="InterPro" id="IPR037278">
    <property type="entry name" value="ARFGAP/RecO"/>
</dbReference>
<dbReference type="SUPFAM" id="SSF57863">
    <property type="entry name" value="ArfGap/RecO-like zinc finger"/>
    <property type="match status" value="1"/>
</dbReference>
<evidence type="ECO:0000259" key="3">
    <source>
        <dbReference type="PROSITE" id="PS50030"/>
    </source>
</evidence>
<evidence type="ECO:0000313" key="5">
    <source>
        <dbReference type="EMBL" id="OAA33386.1"/>
    </source>
</evidence>
<feature type="compositionally biased region" description="Polar residues" evidence="2">
    <location>
        <begin position="322"/>
        <end position="331"/>
    </location>
</feature>
<keyword evidence="6" id="KW-1185">Reference proteome</keyword>
<dbReference type="InterPro" id="IPR015940">
    <property type="entry name" value="UBA"/>
</dbReference>
<dbReference type="PRINTS" id="PR00405">
    <property type="entry name" value="REVINTRACTNG"/>
</dbReference>
<dbReference type="STRING" id="1081109.A0A166V8I8"/>
<keyword evidence="1" id="KW-0863">Zinc-finger</keyword>
<organism evidence="5 6">
    <name type="scientific">Moelleriella libera RCEF 2490</name>
    <dbReference type="NCBI Taxonomy" id="1081109"/>
    <lineage>
        <taxon>Eukaryota</taxon>
        <taxon>Fungi</taxon>
        <taxon>Dikarya</taxon>
        <taxon>Ascomycota</taxon>
        <taxon>Pezizomycotina</taxon>
        <taxon>Sordariomycetes</taxon>
        <taxon>Hypocreomycetidae</taxon>
        <taxon>Hypocreales</taxon>
        <taxon>Clavicipitaceae</taxon>
        <taxon>Moelleriella</taxon>
    </lineage>
</organism>
<dbReference type="GO" id="GO:0008270">
    <property type="term" value="F:zinc ion binding"/>
    <property type="evidence" value="ECO:0007669"/>
    <property type="project" value="UniProtKB-KW"/>
</dbReference>
<dbReference type="InterPro" id="IPR051718">
    <property type="entry name" value="ARF_GTPase-activating"/>
</dbReference>
<gene>
    <name evidence="5" type="ORF">AAL_00851</name>
</gene>
<feature type="region of interest" description="Disordered" evidence="2">
    <location>
        <begin position="399"/>
        <end position="487"/>
    </location>
</feature>
<comment type="caution">
    <text evidence="5">The sequence shown here is derived from an EMBL/GenBank/DDBJ whole genome shotgun (WGS) entry which is preliminary data.</text>
</comment>
<keyword evidence="1" id="KW-0479">Metal-binding</keyword>
<dbReference type="CDD" id="cd08204">
    <property type="entry name" value="ArfGap"/>
    <property type="match status" value="1"/>
</dbReference>
<feature type="region of interest" description="Disordered" evidence="2">
    <location>
        <begin position="657"/>
        <end position="677"/>
    </location>
</feature>
<evidence type="ECO:0000313" key="6">
    <source>
        <dbReference type="Proteomes" id="UP000078544"/>
    </source>
</evidence>
<dbReference type="SMART" id="SM00165">
    <property type="entry name" value="UBA"/>
    <property type="match status" value="1"/>
</dbReference>
<evidence type="ECO:0000256" key="2">
    <source>
        <dbReference type="SAM" id="MobiDB-lite"/>
    </source>
</evidence>
<feature type="region of interest" description="Disordered" evidence="2">
    <location>
        <begin position="150"/>
        <end position="177"/>
    </location>
</feature>
<feature type="region of interest" description="Disordered" evidence="2">
    <location>
        <begin position="577"/>
        <end position="597"/>
    </location>
</feature>
<evidence type="ECO:0000256" key="1">
    <source>
        <dbReference type="PROSITE-ProRule" id="PRU00288"/>
    </source>
</evidence>